<gene>
    <name evidence="1" type="ORF">CRG98_045780</name>
</gene>
<proteinExistence type="predicted"/>
<evidence type="ECO:0000313" key="2">
    <source>
        <dbReference type="Proteomes" id="UP000233551"/>
    </source>
</evidence>
<accession>A0A2I0HQ45</accession>
<dbReference type="AlphaFoldDB" id="A0A2I0HQ45"/>
<comment type="caution">
    <text evidence="1">The sequence shown here is derived from an EMBL/GenBank/DDBJ whole genome shotgun (WGS) entry which is preliminary data.</text>
</comment>
<sequence>MEVKRPSWAQVKLEGILRPPPQGNGREVPRAQLGLERKGVRIKGEEPIMGPREPRKLSVTSLRKWPRGSMALPGHDSLLDLYPDLFPSC</sequence>
<name>A0A2I0HQ45_PUNGR</name>
<organism evidence="1 2">
    <name type="scientific">Punica granatum</name>
    <name type="common">Pomegranate</name>
    <dbReference type="NCBI Taxonomy" id="22663"/>
    <lineage>
        <taxon>Eukaryota</taxon>
        <taxon>Viridiplantae</taxon>
        <taxon>Streptophyta</taxon>
        <taxon>Embryophyta</taxon>
        <taxon>Tracheophyta</taxon>
        <taxon>Spermatophyta</taxon>
        <taxon>Magnoliopsida</taxon>
        <taxon>eudicotyledons</taxon>
        <taxon>Gunneridae</taxon>
        <taxon>Pentapetalae</taxon>
        <taxon>rosids</taxon>
        <taxon>malvids</taxon>
        <taxon>Myrtales</taxon>
        <taxon>Lythraceae</taxon>
        <taxon>Punica</taxon>
    </lineage>
</organism>
<evidence type="ECO:0000313" key="1">
    <source>
        <dbReference type="EMBL" id="PKI33828.1"/>
    </source>
</evidence>
<keyword evidence="2" id="KW-1185">Reference proteome</keyword>
<reference evidence="1 2" key="1">
    <citation type="submission" date="2017-11" db="EMBL/GenBank/DDBJ databases">
        <title>De-novo sequencing of pomegranate (Punica granatum L.) genome.</title>
        <authorList>
            <person name="Akparov Z."/>
            <person name="Amiraslanov A."/>
            <person name="Hajiyeva S."/>
            <person name="Abbasov M."/>
            <person name="Kaur K."/>
            <person name="Hamwieh A."/>
            <person name="Solovyev V."/>
            <person name="Salamov A."/>
            <person name="Braich B."/>
            <person name="Kosarev P."/>
            <person name="Mahmoud A."/>
            <person name="Hajiyev E."/>
            <person name="Babayeva S."/>
            <person name="Izzatullayeva V."/>
            <person name="Mammadov A."/>
            <person name="Mammadov A."/>
            <person name="Sharifova S."/>
            <person name="Ojaghi J."/>
            <person name="Eynullazada K."/>
            <person name="Bayramov B."/>
            <person name="Abdulazimova A."/>
            <person name="Shahmuradov I."/>
        </authorList>
    </citation>
    <scope>NUCLEOTIDE SEQUENCE [LARGE SCALE GENOMIC DNA]</scope>
    <source>
        <strain evidence="2">cv. AG2017</strain>
        <tissue evidence="1">Leaf</tissue>
    </source>
</reference>
<dbReference type="EMBL" id="PGOL01006290">
    <property type="protein sequence ID" value="PKI33828.1"/>
    <property type="molecule type" value="Genomic_DNA"/>
</dbReference>
<protein>
    <submittedName>
        <fullName evidence="1">Uncharacterized protein</fullName>
    </submittedName>
</protein>
<dbReference type="Proteomes" id="UP000233551">
    <property type="component" value="Unassembled WGS sequence"/>
</dbReference>